<dbReference type="PANTHER" id="PTHR10908">
    <property type="entry name" value="SEROTONIN N-ACETYLTRANSFERASE"/>
    <property type="match status" value="1"/>
</dbReference>
<keyword evidence="5" id="KW-1185">Reference proteome</keyword>
<proteinExistence type="predicted"/>
<dbReference type="Pfam" id="PF00583">
    <property type="entry name" value="Acetyltransf_1"/>
    <property type="match status" value="1"/>
</dbReference>
<dbReference type="InterPro" id="IPR016181">
    <property type="entry name" value="Acyl_CoA_acyltransferase"/>
</dbReference>
<dbReference type="InterPro" id="IPR051635">
    <property type="entry name" value="SNAT-like"/>
</dbReference>
<accession>A0ABT9TVD9</accession>
<dbReference type="EMBL" id="JAUSSU010000002">
    <property type="protein sequence ID" value="MDQ0111335.1"/>
    <property type="molecule type" value="Genomic_DNA"/>
</dbReference>
<dbReference type="Gene3D" id="3.40.630.30">
    <property type="match status" value="1"/>
</dbReference>
<dbReference type="SUPFAM" id="SSF55729">
    <property type="entry name" value="Acyl-CoA N-acyltransferases (Nat)"/>
    <property type="match status" value="1"/>
</dbReference>
<evidence type="ECO:0000313" key="4">
    <source>
        <dbReference type="EMBL" id="MDQ0111335.1"/>
    </source>
</evidence>
<dbReference type="CDD" id="cd04301">
    <property type="entry name" value="NAT_SF"/>
    <property type="match status" value="1"/>
</dbReference>
<organism evidence="4 5">
    <name type="scientific">Paenibacillus harenae</name>
    <dbReference type="NCBI Taxonomy" id="306543"/>
    <lineage>
        <taxon>Bacteria</taxon>
        <taxon>Bacillati</taxon>
        <taxon>Bacillota</taxon>
        <taxon>Bacilli</taxon>
        <taxon>Bacillales</taxon>
        <taxon>Paenibacillaceae</taxon>
        <taxon>Paenibacillus</taxon>
    </lineage>
</organism>
<dbReference type="Proteomes" id="UP001229346">
    <property type="component" value="Unassembled WGS sequence"/>
</dbReference>
<name>A0ABT9TVD9_PAEHA</name>
<sequence>MIGIELRTIAPEELPEAIALELSCYPPEAAATLEGFRHRIRLYPEYFWSAWADGRLVGIVNGVRTSQEECGDELKGAHGDDPEGHSFCVLTVAVDANNRRRGIGGMLLRKLIGQCRSAYLKSVSLMCESHLIGFYEQQGFVLHGQSASKHGGIVWYEMSLDLHTMEHLTE</sequence>
<dbReference type="RefSeq" id="WP_307201229.1">
    <property type="nucleotide sequence ID" value="NZ_JAUSSU010000002.1"/>
</dbReference>
<dbReference type="PANTHER" id="PTHR10908:SF0">
    <property type="entry name" value="SEROTONIN N-ACETYLTRANSFERASE"/>
    <property type="match status" value="1"/>
</dbReference>
<dbReference type="InterPro" id="IPR000182">
    <property type="entry name" value="GNAT_dom"/>
</dbReference>
<evidence type="ECO:0000256" key="1">
    <source>
        <dbReference type="ARBA" id="ARBA00022679"/>
    </source>
</evidence>
<comment type="caution">
    <text evidence="4">The sequence shown here is derived from an EMBL/GenBank/DDBJ whole genome shotgun (WGS) entry which is preliminary data.</text>
</comment>
<keyword evidence="1" id="KW-0808">Transferase</keyword>
<reference evidence="4 5" key="1">
    <citation type="submission" date="2023-07" db="EMBL/GenBank/DDBJ databases">
        <title>Sorghum-associated microbial communities from plants grown in Nebraska, USA.</title>
        <authorList>
            <person name="Schachtman D."/>
        </authorList>
    </citation>
    <scope>NUCLEOTIDE SEQUENCE [LARGE SCALE GENOMIC DNA]</scope>
    <source>
        <strain evidence="4 5">CC482</strain>
    </source>
</reference>
<gene>
    <name evidence="4" type="ORF">J2T15_000768</name>
</gene>
<evidence type="ECO:0000259" key="3">
    <source>
        <dbReference type="PROSITE" id="PS51186"/>
    </source>
</evidence>
<dbReference type="PROSITE" id="PS51186">
    <property type="entry name" value="GNAT"/>
    <property type="match status" value="1"/>
</dbReference>
<keyword evidence="2" id="KW-0012">Acyltransferase</keyword>
<feature type="domain" description="N-acetyltransferase" evidence="3">
    <location>
        <begin position="4"/>
        <end position="163"/>
    </location>
</feature>
<evidence type="ECO:0000256" key="2">
    <source>
        <dbReference type="ARBA" id="ARBA00023315"/>
    </source>
</evidence>
<evidence type="ECO:0000313" key="5">
    <source>
        <dbReference type="Proteomes" id="UP001229346"/>
    </source>
</evidence>
<protein>
    <submittedName>
        <fullName evidence="4">GNAT superfamily N-acetyltransferase</fullName>
    </submittedName>
</protein>